<feature type="domain" description="ABC transporter" evidence="10">
    <location>
        <begin position="271"/>
        <end position="506"/>
    </location>
</feature>
<dbReference type="InterPro" id="IPR003593">
    <property type="entry name" value="AAA+_ATPase"/>
</dbReference>
<dbReference type="InterPro" id="IPR050095">
    <property type="entry name" value="ECF_ABC_transporter_ATP-bd"/>
</dbReference>
<dbReference type="InterPro" id="IPR003439">
    <property type="entry name" value="ABC_transporter-like_ATP-bd"/>
</dbReference>
<evidence type="ECO:0000256" key="2">
    <source>
        <dbReference type="ARBA" id="ARBA00005417"/>
    </source>
</evidence>
<evidence type="ECO:0000256" key="5">
    <source>
        <dbReference type="ARBA" id="ARBA00022741"/>
    </source>
</evidence>
<feature type="domain" description="ABC transporter" evidence="10">
    <location>
        <begin position="12"/>
        <end position="253"/>
    </location>
</feature>
<evidence type="ECO:0000313" key="12">
    <source>
        <dbReference type="Proteomes" id="UP000230790"/>
    </source>
</evidence>
<dbReference type="CDD" id="cd03225">
    <property type="entry name" value="ABC_cobalt_CbiO_domain1"/>
    <property type="match status" value="2"/>
</dbReference>
<evidence type="ECO:0000256" key="3">
    <source>
        <dbReference type="ARBA" id="ARBA00022448"/>
    </source>
</evidence>
<dbReference type="Pfam" id="PF00005">
    <property type="entry name" value="ABC_tran"/>
    <property type="match status" value="2"/>
</dbReference>
<keyword evidence="3" id="KW-0813">Transport</keyword>
<proteinExistence type="inferred from homology"/>
<sequence>MDQPNASHHAAVCITDLSYTYARREQPALRNVGLELRAGEVTLIVGRSGSGKTTLTRCINGLIPHRYKAGTLSGHILYYGESTAQWSLAQLARRIGTVLQDPDKQVVAARVRNEIAFGLENLGLPREEIIARVSAVARQLRIEPLLERPTYALSGGEQQKVVIAATLAMRPRVLLLDEPLASLDLPSARRALALFRRLADDGLAIALVEHRVHEALRIAPERCVALRDGAVAFDGDAAGFHAWRSRPDEGVAGPSALPAPLPPEAPGPALLTFRDVHYAYPGAAEPQLRGVSFEVRAGEVIALIGPNGAGKSTLCRTALGLLRPTRGRVFLGEMDAARLSVAQIARRVGYVFQNPAAMLFAPTLREELSFGPRNVGMAEDRIGAAIGQALELVGLSHLSLDQSPFGLSFGQQKRVAVASVMAMQPEVLILDEPTAGLDDDTAEDLLRRLLRAPHGPRAILMVTHDFALARRFAHRVLLMHAGRIVADGPPSVVLDDEAMLRRAELAWADPDVAQDARPQGRDDDDGANV</sequence>
<gene>
    <name evidence="11" type="ORF">CUN48_02275</name>
</gene>
<dbReference type="PROSITE" id="PS50893">
    <property type="entry name" value="ABC_TRANSPORTER_2"/>
    <property type="match status" value="2"/>
</dbReference>
<keyword evidence="4" id="KW-1003">Cell membrane</keyword>
<comment type="caution">
    <text evidence="11">The sequence shown here is derived from an EMBL/GenBank/DDBJ whole genome shotgun (WGS) entry which is preliminary data.</text>
</comment>
<organism evidence="11 12">
    <name type="scientific">Candidatus Thermofonsia Clade 3 bacterium</name>
    <dbReference type="NCBI Taxonomy" id="2364212"/>
    <lineage>
        <taxon>Bacteria</taxon>
        <taxon>Bacillati</taxon>
        <taxon>Chloroflexota</taxon>
        <taxon>Candidatus Thermofontia</taxon>
        <taxon>Candidatus Thermofonsia Clade 3</taxon>
    </lineage>
</organism>
<dbReference type="AlphaFoldDB" id="A0A2M8QFW1"/>
<evidence type="ECO:0000256" key="6">
    <source>
        <dbReference type="ARBA" id="ARBA00022840"/>
    </source>
</evidence>
<dbReference type="PANTHER" id="PTHR43553">
    <property type="entry name" value="HEAVY METAL TRANSPORTER"/>
    <property type="match status" value="1"/>
</dbReference>
<reference evidence="11 12" key="1">
    <citation type="submission" date="2017-11" db="EMBL/GenBank/DDBJ databases">
        <title>Evolution of Phototrophy in the Chloroflexi Phylum Driven by Horizontal Gene Transfer.</title>
        <authorList>
            <person name="Ward L.M."/>
            <person name="Hemp J."/>
            <person name="Shih P.M."/>
            <person name="Mcglynn S.E."/>
            <person name="Fischer W."/>
        </authorList>
    </citation>
    <scope>NUCLEOTIDE SEQUENCE [LARGE SCALE GENOMIC DNA]</scope>
    <source>
        <strain evidence="11">JP3_7</strain>
    </source>
</reference>
<keyword evidence="6 11" id="KW-0067">ATP-binding</keyword>
<dbReference type="GO" id="GO:0005524">
    <property type="term" value="F:ATP binding"/>
    <property type="evidence" value="ECO:0007669"/>
    <property type="project" value="UniProtKB-KW"/>
</dbReference>
<evidence type="ECO:0000256" key="1">
    <source>
        <dbReference type="ARBA" id="ARBA00004236"/>
    </source>
</evidence>
<dbReference type="GO" id="GO:0043190">
    <property type="term" value="C:ATP-binding cassette (ABC) transporter complex"/>
    <property type="evidence" value="ECO:0007669"/>
    <property type="project" value="TreeGrafter"/>
</dbReference>
<keyword evidence="5" id="KW-0547">Nucleotide-binding</keyword>
<dbReference type="Proteomes" id="UP000230790">
    <property type="component" value="Unassembled WGS sequence"/>
</dbReference>
<name>A0A2M8QFW1_9CHLR</name>
<dbReference type="PROSITE" id="PS00211">
    <property type="entry name" value="ABC_TRANSPORTER_1"/>
    <property type="match status" value="2"/>
</dbReference>
<evidence type="ECO:0000256" key="4">
    <source>
        <dbReference type="ARBA" id="ARBA00022475"/>
    </source>
</evidence>
<feature type="region of interest" description="Disordered" evidence="9">
    <location>
        <begin position="510"/>
        <end position="529"/>
    </location>
</feature>
<dbReference type="SMART" id="SM00382">
    <property type="entry name" value="AAA"/>
    <property type="match status" value="2"/>
</dbReference>
<dbReference type="InterPro" id="IPR015856">
    <property type="entry name" value="ABC_transpr_CbiO/EcfA_su"/>
</dbReference>
<dbReference type="FunFam" id="3.40.50.300:FF:000224">
    <property type="entry name" value="Energy-coupling factor transporter ATP-binding protein EcfA"/>
    <property type="match status" value="1"/>
</dbReference>
<comment type="subcellular location">
    <subcellularLocation>
        <location evidence="1">Cell membrane</location>
    </subcellularLocation>
</comment>
<evidence type="ECO:0000313" key="11">
    <source>
        <dbReference type="EMBL" id="PJF48700.1"/>
    </source>
</evidence>
<evidence type="ECO:0000256" key="9">
    <source>
        <dbReference type="SAM" id="MobiDB-lite"/>
    </source>
</evidence>
<keyword evidence="8" id="KW-0472">Membrane</keyword>
<dbReference type="InterPro" id="IPR017871">
    <property type="entry name" value="ABC_transporter-like_CS"/>
</dbReference>
<dbReference type="SUPFAM" id="SSF52540">
    <property type="entry name" value="P-loop containing nucleoside triphosphate hydrolases"/>
    <property type="match status" value="2"/>
</dbReference>
<comment type="similarity">
    <text evidence="2">Belongs to the ABC transporter superfamily.</text>
</comment>
<evidence type="ECO:0000256" key="8">
    <source>
        <dbReference type="ARBA" id="ARBA00023136"/>
    </source>
</evidence>
<accession>A0A2M8QFW1</accession>
<evidence type="ECO:0000259" key="10">
    <source>
        <dbReference type="PROSITE" id="PS50893"/>
    </source>
</evidence>
<dbReference type="Gene3D" id="3.40.50.300">
    <property type="entry name" value="P-loop containing nucleotide triphosphate hydrolases"/>
    <property type="match status" value="2"/>
</dbReference>
<keyword evidence="7" id="KW-1278">Translocase</keyword>
<dbReference type="EMBL" id="PGTN01000008">
    <property type="protein sequence ID" value="PJF48700.1"/>
    <property type="molecule type" value="Genomic_DNA"/>
</dbReference>
<dbReference type="GO" id="GO:0016887">
    <property type="term" value="F:ATP hydrolysis activity"/>
    <property type="evidence" value="ECO:0007669"/>
    <property type="project" value="InterPro"/>
</dbReference>
<dbReference type="InterPro" id="IPR027417">
    <property type="entry name" value="P-loop_NTPase"/>
</dbReference>
<dbReference type="PANTHER" id="PTHR43553:SF24">
    <property type="entry name" value="ENERGY-COUPLING FACTOR TRANSPORTER ATP-BINDING PROTEIN ECFA1"/>
    <property type="match status" value="1"/>
</dbReference>
<evidence type="ECO:0000256" key="7">
    <source>
        <dbReference type="ARBA" id="ARBA00022967"/>
    </source>
</evidence>
<dbReference type="GO" id="GO:0042626">
    <property type="term" value="F:ATPase-coupled transmembrane transporter activity"/>
    <property type="evidence" value="ECO:0007669"/>
    <property type="project" value="TreeGrafter"/>
</dbReference>
<protein>
    <submittedName>
        <fullName evidence="11">ABC transporter ATP-binding protein</fullName>
    </submittedName>
</protein>